<accession>A0A9D4J7W8</accession>
<comment type="caution">
    <text evidence="1">The sequence shown here is derived from an EMBL/GenBank/DDBJ whole genome shotgun (WGS) entry which is preliminary data.</text>
</comment>
<reference evidence="1" key="1">
    <citation type="journal article" date="2019" name="bioRxiv">
        <title>The Genome of the Zebra Mussel, Dreissena polymorpha: A Resource for Invasive Species Research.</title>
        <authorList>
            <person name="McCartney M.A."/>
            <person name="Auch B."/>
            <person name="Kono T."/>
            <person name="Mallez S."/>
            <person name="Zhang Y."/>
            <person name="Obille A."/>
            <person name="Becker A."/>
            <person name="Abrahante J.E."/>
            <person name="Garbe J."/>
            <person name="Badalamenti J.P."/>
            <person name="Herman A."/>
            <person name="Mangelson H."/>
            <person name="Liachko I."/>
            <person name="Sullivan S."/>
            <person name="Sone E.D."/>
            <person name="Koren S."/>
            <person name="Silverstein K.A.T."/>
            <person name="Beckman K.B."/>
            <person name="Gohl D.M."/>
        </authorList>
    </citation>
    <scope>NUCLEOTIDE SEQUENCE</scope>
    <source>
        <strain evidence="1">Duluth1</strain>
        <tissue evidence="1">Whole animal</tissue>
    </source>
</reference>
<keyword evidence="2" id="KW-1185">Reference proteome</keyword>
<dbReference type="AlphaFoldDB" id="A0A9D4J7W8"/>
<organism evidence="1 2">
    <name type="scientific">Dreissena polymorpha</name>
    <name type="common">Zebra mussel</name>
    <name type="synonym">Mytilus polymorpha</name>
    <dbReference type="NCBI Taxonomy" id="45954"/>
    <lineage>
        <taxon>Eukaryota</taxon>
        <taxon>Metazoa</taxon>
        <taxon>Spiralia</taxon>
        <taxon>Lophotrochozoa</taxon>
        <taxon>Mollusca</taxon>
        <taxon>Bivalvia</taxon>
        <taxon>Autobranchia</taxon>
        <taxon>Heteroconchia</taxon>
        <taxon>Euheterodonta</taxon>
        <taxon>Imparidentia</taxon>
        <taxon>Neoheterodontei</taxon>
        <taxon>Myida</taxon>
        <taxon>Dreissenoidea</taxon>
        <taxon>Dreissenidae</taxon>
        <taxon>Dreissena</taxon>
    </lineage>
</organism>
<evidence type="ECO:0000313" key="2">
    <source>
        <dbReference type="Proteomes" id="UP000828390"/>
    </source>
</evidence>
<evidence type="ECO:0000313" key="1">
    <source>
        <dbReference type="EMBL" id="KAH3799429.1"/>
    </source>
</evidence>
<gene>
    <name evidence="1" type="ORF">DPMN_153037</name>
</gene>
<sequence>MVEKNNTRQWLLEHAKTINVLVSENKKSYDAVCRRVYEKYNNELQQLLSVEVQYPKPLKSPKLEIETS</sequence>
<dbReference type="EMBL" id="JAIWYP010000007">
    <property type="protein sequence ID" value="KAH3799429.1"/>
    <property type="molecule type" value="Genomic_DNA"/>
</dbReference>
<dbReference type="Proteomes" id="UP000828390">
    <property type="component" value="Unassembled WGS sequence"/>
</dbReference>
<protein>
    <submittedName>
        <fullName evidence="1">Uncharacterized protein</fullName>
    </submittedName>
</protein>
<proteinExistence type="predicted"/>
<reference evidence="1" key="2">
    <citation type="submission" date="2020-11" db="EMBL/GenBank/DDBJ databases">
        <authorList>
            <person name="McCartney M.A."/>
            <person name="Auch B."/>
            <person name="Kono T."/>
            <person name="Mallez S."/>
            <person name="Becker A."/>
            <person name="Gohl D.M."/>
            <person name="Silverstein K.A.T."/>
            <person name="Koren S."/>
            <person name="Bechman K.B."/>
            <person name="Herman A."/>
            <person name="Abrahante J.E."/>
            <person name="Garbe J."/>
        </authorList>
    </citation>
    <scope>NUCLEOTIDE SEQUENCE</scope>
    <source>
        <strain evidence="1">Duluth1</strain>
        <tissue evidence="1">Whole animal</tissue>
    </source>
</reference>
<name>A0A9D4J7W8_DREPO</name>